<keyword evidence="7" id="KW-1185">Reference proteome</keyword>
<evidence type="ECO:0000256" key="3">
    <source>
        <dbReference type="ARBA" id="ARBA00023027"/>
    </source>
</evidence>
<sequence length="277" mass="31716">MEELATILKENFQKEKRNKITFLTGAGLSAASGIPTYRSTDGIWVKGTKFHKPEEFGTFSYFKGHQDEVWQFNLFRKGMFEKAAPNDSHKLLAKIEQKIPEEFSIITQNIDGLHQRGGSSGNKVYEIHGNMRTVRCALECSKAVYLYPNDIKIDHIDQELTDTDWKKLACPKCGGLLRPNILWFDEYYNERLYKVDSTLRIAKNTGILVVIGTSGSTSLPLSLIQQTLKYGGYVLDINLEDNNITKLLQDKKRALTYRMTSDAFLNEFYSILDENKY</sequence>
<feature type="active site" description="Proton acceptor" evidence="4">
    <location>
        <position position="128"/>
    </location>
</feature>
<feature type="binding site" evidence="4">
    <location>
        <position position="173"/>
    </location>
    <ligand>
        <name>Zn(2+)</name>
        <dbReference type="ChEBI" id="CHEBI:29105"/>
    </ligand>
</feature>
<evidence type="ECO:0000256" key="1">
    <source>
        <dbReference type="ARBA" id="ARBA00012928"/>
    </source>
</evidence>
<dbReference type="SUPFAM" id="SSF52467">
    <property type="entry name" value="DHS-like NAD/FAD-binding domain"/>
    <property type="match status" value="1"/>
</dbReference>
<feature type="domain" description="Deacetylase sirtuin-type" evidence="5">
    <location>
        <begin position="1"/>
        <end position="277"/>
    </location>
</feature>
<dbReference type="Gene3D" id="3.30.1600.10">
    <property type="entry name" value="SIR2/SIRT2 'Small Domain"/>
    <property type="match status" value="1"/>
</dbReference>
<dbReference type="InterPro" id="IPR003000">
    <property type="entry name" value="Sirtuin"/>
</dbReference>
<comment type="caution">
    <text evidence="6">The sequence shown here is derived from an EMBL/GenBank/DDBJ whole genome shotgun (WGS) entry which is preliminary data.</text>
</comment>
<feature type="binding site" evidence="4">
    <location>
        <position position="140"/>
    </location>
    <ligand>
        <name>Zn(2+)</name>
        <dbReference type="ChEBI" id="CHEBI:29105"/>
    </ligand>
</feature>
<dbReference type="EC" id="2.3.1.286" evidence="1"/>
<keyword evidence="2" id="KW-0808">Transferase</keyword>
<dbReference type="EMBL" id="JACGWS010000003">
    <property type="protein sequence ID" value="MBC8754159.1"/>
    <property type="molecule type" value="Genomic_DNA"/>
</dbReference>
<dbReference type="InterPro" id="IPR026590">
    <property type="entry name" value="Ssirtuin_cat_dom"/>
</dbReference>
<name>A0ABR7Q755_9FLAO</name>
<dbReference type="InterPro" id="IPR026591">
    <property type="entry name" value="Sirtuin_cat_small_dom_sf"/>
</dbReference>
<dbReference type="Proteomes" id="UP000619238">
    <property type="component" value="Unassembled WGS sequence"/>
</dbReference>
<keyword evidence="3" id="KW-0520">NAD</keyword>
<dbReference type="Gene3D" id="3.40.50.1220">
    <property type="entry name" value="TPP-binding domain"/>
    <property type="match status" value="1"/>
</dbReference>
<dbReference type="Pfam" id="PF02146">
    <property type="entry name" value="SIR2"/>
    <property type="match status" value="1"/>
</dbReference>
<keyword evidence="4" id="KW-0479">Metal-binding</keyword>
<feature type="binding site" evidence="4">
    <location>
        <position position="136"/>
    </location>
    <ligand>
        <name>Zn(2+)</name>
        <dbReference type="ChEBI" id="CHEBI:29105"/>
    </ligand>
</feature>
<proteinExistence type="predicted"/>
<evidence type="ECO:0000313" key="6">
    <source>
        <dbReference type="EMBL" id="MBC8754159.1"/>
    </source>
</evidence>
<dbReference type="RefSeq" id="WP_187561211.1">
    <property type="nucleotide sequence ID" value="NZ_JACGWS010000003.1"/>
</dbReference>
<feature type="binding site" evidence="4">
    <location>
        <position position="170"/>
    </location>
    <ligand>
        <name>Zn(2+)</name>
        <dbReference type="ChEBI" id="CHEBI:29105"/>
    </ligand>
</feature>
<accession>A0ABR7Q755</accession>
<dbReference type="InterPro" id="IPR050134">
    <property type="entry name" value="NAD-dep_sirtuin_deacylases"/>
</dbReference>
<evidence type="ECO:0000313" key="7">
    <source>
        <dbReference type="Proteomes" id="UP000619238"/>
    </source>
</evidence>
<dbReference type="PANTHER" id="PTHR11085">
    <property type="entry name" value="NAD-DEPENDENT PROTEIN DEACYLASE SIRTUIN-5, MITOCHONDRIAL-RELATED"/>
    <property type="match status" value="1"/>
</dbReference>
<evidence type="ECO:0000256" key="2">
    <source>
        <dbReference type="ARBA" id="ARBA00022679"/>
    </source>
</evidence>
<organism evidence="6 7">
    <name type="scientific">Kordia aestuariivivens</name>
    <dbReference type="NCBI Taxonomy" id="2759037"/>
    <lineage>
        <taxon>Bacteria</taxon>
        <taxon>Pseudomonadati</taxon>
        <taxon>Bacteroidota</taxon>
        <taxon>Flavobacteriia</taxon>
        <taxon>Flavobacteriales</taxon>
        <taxon>Flavobacteriaceae</taxon>
        <taxon>Kordia</taxon>
    </lineage>
</organism>
<keyword evidence="4" id="KW-0862">Zinc</keyword>
<evidence type="ECO:0000259" key="5">
    <source>
        <dbReference type="PROSITE" id="PS50305"/>
    </source>
</evidence>
<dbReference type="PROSITE" id="PS50305">
    <property type="entry name" value="SIRTUIN"/>
    <property type="match status" value="1"/>
</dbReference>
<evidence type="ECO:0000256" key="4">
    <source>
        <dbReference type="PROSITE-ProRule" id="PRU00236"/>
    </source>
</evidence>
<dbReference type="InterPro" id="IPR029035">
    <property type="entry name" value="DHS-like_NAD/FAD-binding_dom"/>
</dbReference>
<reference evidence="6 7" key="1">
    <citation type="submission" date="2020-07" db="EMBL/GenBank/DDBJ databases">
        <title>Description of Kordia aestuariivivens sp. nov., isolated from a tidal flat.</title>
        <authorList>
            <person name="Park S."/>
            <person name="Yoon J.-H."/>
        </authorList>
    </citation>
    <scope>NUCLEOTIDE SEQUENCE [LARGE SCALE GENOMIC DNA]</scope>
    <source>
        <strain evidence="6 7">YSTF-M3</strain>
    </source>
</reference>
<protein>
    <recommendedName>
        <fullName evidence="1">protein acetyllysine N-acetyltransferase</fullName>
        <ecNumber evidence="1">2.3.1.286</ecNumber>
    </recommendedName>
</protein>
<gene>
    <name evidence="6" type="ORF">H2O64_05715</name>
</gene>
<dbReference type="PANTHER" id="PTHR11085:SF10">
    <property type="entry name" value="NAD-DEPENDENT PROTEIN DEACYLASE SIRTUIN-5, MITOCHONDRIAL-RELATED"/>
    <property type="match status" value="1"/>
</dbReference>